<dbReference type="AlphaFoldDB" id="A0A1L7NED6"/>
<proteinExistence type="predicted"/>
<dbReference type="InterPro" id="IPR013320">
    <property type="entry name" value="ConA-like_dom_sf"/>
</dbReference>
<dbReference type="Gene3D" id="2.60.120.200">
    <property type="match status" value="1"/>
</dbReference>
<feature type="domain" description="Alginate lyase 2" evidence="1">
    <location>
        <begin position="3"/>
        <end position="223"/>
    </location>
</feature>
<evidence type="ECO:0000313" key="3">
    <source>
        <dbReference type="Proteomes" id="UP000218731"/>
    </source>
</evidence>
<dbReference type="EMBL" id="AP015029">
    <property type="protein sequence ID" value="BAW23836.1"/>
    <property type="molecule type" value="Genomic_DNA"/>
</dbReference>
<dbReference type="Pfam" id="PF08787">
    <property type="entry name" value="Alginate_lyase2"/>
    <property type="match status" value="1"/>
</dbReference>
<accession>A0A1L7NED6</accession>
<name>A0A1L7NED6_PSEPU</name>
<evidence type="ECO:0000259" key="1">
    <source>
        <dbReference type="Pfam" id="PF08787"/>
    </source>
</evidence>
<organism evidence="2 3">
    <name type="scientific">Pseudomonas putida</name>
    <name type="common">Arthrobacter siderocapsulatus</name>
    <dbReference type="NCBI Taxonomy" id="303"/>
    <lineage>
        <taxon>Bacteria</taxon>
        <taxon>Pseudomonadati</taxon>
        <taxon>Pseudomonadota</taxon>
        <taxon>Gammaproteobacteria</taxon>
        <taxon>Pseudomonadales</taxon>
        <taxon>Pseudomonadaceae</taxon>
        <taxon>Pseudomonas</taxon>
    </lineage>
</organism>
<reference evidence="2 3" key="1">
    <citation type="submission" date="2015-11" db="EMBL/GenBank/DDBJ databases">
        <title>Complete genome sequencing of a biphenyl-degrading bacterium, Pseudomonas putida KF715 (=NBRC110667).</title>
        <authorList>
            <person name="Suenaga H."/>
            <person name="Fujihara N."/>
            <person name="Watanabe T."/>
            <person name="Hirose J."/>
            <person name="Kimura N."/>
            <person name="Yamazoe A."/>
            <person name="Hosoyama A."/>
            <person name="Shimodaira J."/>
            <person name="Furukawa K."/>
        </authorList>
    </citation>
    <scope>NUCLEOTIDE SEQUENCE [LARGE SCALE GENOMIC DNA]</scope>
    <source>
        <strain evidence="2 3">KF715</strain>
    </source>
</reference>
<dbReference type="RefSeq" id="WP_096426223.1">
    <property type="nucleotide sequence ID" value="NZ_AP015029.1"/>
</dbReference>
<keyword evidence="2" id="KW-0456">Lyase</keyword>
<evidence type="ECO:0000313" key="2">
    <source>
        <dbReference type="EMBL" id="BAW23836.1"/>
    </source>
</evidence>
<dbReference type="InterPro" id="IPR014895">
    <property type="entry name" value="Alginate_lyase_2"/>
</dbReference>
<protein>
    <submittedName>
        <fullName evidence="2">Alginate lyase</fullName>
    </submittedName>
</protein>
<dbReference type="GO" id="GO:0016829">
    <property type="term" value="F:lyase activity"/>
    <property type="evidence" value="ECO:0007669"/>
    <property type="project" value="UniProtKB-KW"/>
</dbReference>
<dbReference type="SUPFAM" id="SSF49899">
    <property type="entry name" value="Concanavalin A-like lectins/glucanases"/>
    <property type="match status" value="1"/>
</dbReference>
<gene>
    <name evidence="2" type="ORF">KF715C_ch32630</name>
</gene>
<dbReference type="Proteomes" id="UP000218731">
    <property type="component" value="Chromosome 1"/>
</dbReference>
<sequence length="224" mass="24123">MTVDINDLTIATPVAVSPSNPVALELSGAEAIARFPSVVKVLSDGSIQLSAPTKGASSKSTHRTRCEWTETEDWTLGSAQDHWNRQTMTLTKVNAAQKVVIAQMHVRGDDSPPVKVFWNKGNITLGFRRTYNQTDPVNSTVLKGVPLGGRFDVSLHTTSAGVVNVTAKCYGVSGTSGDLQLDSTWSSQLFEFHGGIYNQVDYTDATPADDGSVCIISELSLIHR</sequence>